<dbReference type="AlphaFoldDB" id="A0A644WUY5"/>
<dbReference type="EMBL" id="VSSQ01001358">
    <property type="protein sequence ID" value="MPM07632.1"/>
    <property type="molecule type" value="Genomic_DNA"/>
</dbReference>
<accession>A0A644WUY5</accession>
<comment type="caution">
    <text evidence="1">The sequence shown here is derived from an EMBL/GenBank/DDBJ whole genome shotgun (WGS) entry which is preliminary data.</text>
</comment>
<evidence type="ECO:0000313" key="1">
    <source>
        <dbReference type="EMBL" id="MPM07632.1"/>
    </source>
</evidence>
<gene>
    <name evidence="1" type="ORF">SDC9_53939</name>
</gene>
<sequence length="112" mass="12686">MHSPRFLLGVRISGIRQRMYTRGDVTPKQPPGKLPVQQWRNTMKLQHRVQINVAQGGEGTQGVLGSRGRKLPARLLRFLFGQYSEVLVLTPGKTVRSVEIHEMQEGVNRDGR</sequence>
<proteinExistence type="predicted"/>
<reference evidence="1" key="1">
    <citation type="submission" date="2019-08" db="EMBL/GenBank/DDBJ databases">
        <authorList>
            <person name="Kucharzyk K."/>
            <person name="Murdoch R.W."/>
            <person name="Higgins S."/>
            <person name="Loffler F."/>
        </authorList>
    </citation>
    <scope>NUCLEOTIDE SEQUENCE</scope>
</reference>
<name>A0A644WUY5_9ZZZZ</name>
<organism evidence="1">
    <name type="scientific">bioreactor metagenome</name>
    <dbReference type="NCBI Taxonomy" id="1076179"/>
    <lineage>
        <taxon>unclassified sequences</taxon>
        <taxon>metagenomes</taxon>
        <taxon>ecological metagenomes</taxon>
    </lineage>
</organism>
<protein>
    <submittedName>
        <fullName evidence="1">Uncharacterized protein</fullName>
    </submittedName>
</protein>